<reference evidence="2 3" key="1">
    <citation type="submission" date="2018-09" db="EMBL/GenBank/DDBJ databases">
        <title>Phylogenetic diversity of Pectobacterium and Dickeya strains causing blackleg disease of potato in Morocco.</title>
        <authorList>
            <person name="Oulghazi S."/>
            <person name="Moumni M."/>
            <person name="Faure D."/>
        </authorList>
    </citation>
    <scope>NUCLEOTIDE SEQUENCE [LARGE SCALE GENOMIC DNA]</scope>
    <source>
        <strain evidence="2 3">S1.15.11.2D</strain>
    </source>
</reference>
<feature type="compositionally biased region" description="Polar residues" evidence="1">
    <location>
        <begin position="21"/>
        <end position="36"/>
    </location>
</feature>
<dbReference type="RefSeq" id="WP_119872858.1">
    <property type="nucleotide sequence ID" value="NZ_QZDH01000007.1"/>
</dbReference>
<feature type="region of interest" description="Disordered" evidence="1">
    <location>
        <begin position="1"/>
        <end position="36"/>
    </location>
</feature>
<dbReference type="AlphaFoldDB" id="A0A419B0E4"/>
<proteinExistence type="predicted"/>
<dbReference type="Proteomes" id="UP000283655">
    <property type="component" value="Unassembled WGS sequence"/>
</dbReference>
<evidence type="ECO:0000256" key="1">
    <source>
        <dbReference type="SAM" id="MobiDB-lite"/>
    </source>
</evidence>
<sequence>MSEDLKGRFQRLKGRLRISGGKSQPEINSSESSGEFSPILNESSQNDVVHQSSEKLELVFSSKYKLMLQQVIVNGLIGIAEDKLKDDVFIESVFNKAYEILPTPVRLILNRKRCLDYLIANKDPLLEKIQDYRAGKLSADELADSLEESLPLLTVDPIPNFPGK</sequence>
<protein>
    <submittedName>
        <fullName evidence="2">Uncharacterized protein</fullName>
    </submittedName>
</protein>
<dbReference type="EMBL" id="QZDH01000007">
    <property type="protein sequence ID" value="RJL54160.1"/>
    <property type="molecule type" value="Genomic_DNA"/>
</dbReference>
<accession>A0A419B0E4</accession>
<comment type="caution">
    <text evidence="2">The sequence shown here is derived from an EMBL/GenBank/DDBJ whole genome shotgun (WGS) entry which is preliminary data.</text>
</comment>
<evidence type="ECO:0000313" key="3">
    <source>
        <dbReference type="Proteomes" id="UP000283655"/>
    </source>
</evidence>
<organism evidence="2 3">
    <name type="scientific">Pectobacterium carotovorum</name>
    <name type="common">Erwinia carotovora</name>
    <dbReference type="NCBI Taxonomy" id="554"/>
    <lineage>
        <taxon>Bacteria</taxon>
        <taxon>Pseudomonadati</taxon>
        <taxon>Pseudomonadota</taxon>
        <taxon>Gammaproteobacteria</taxon>
        <taxon>Enterobacterales</taxon>
        <taxon>Pectobacteriaceae</taxon>
        <taxon>Pectobacterium</taxon>
    </lineage>
</organism>
<name>A0A419B0E4_PECCA</name>
<evidence type="ECO:0000313" key="2">
    <source>
        <dbReference type="EMBL" id="RJL54160.1"/>
    </source>
</evidence>
<gene>
    <name evidence="2" type="ORF">D5071_03560</name>
</gene>